<dbReference type="Pfam" id="PF00454">
    <property type="entry name" value="PI3_PI4_kinase"/>
    <property type="match status" value="1"/>
</dbReference>
<dbReference type="InterPro" id="IPR000403">
    <property type="entry name" value="PI3/4_kinase_cat_dom"/>
</dbReference>
<dbReference type="Proteomes" id="UP001189429">
    <property type="component" value="Unassembled WGS sequence"/>
</dbReference>
<feature type="region of interest" description="Disordered" evidence="3">
    <location>
        <begin position="1"/>
        <end position="36"/>
    </location>
</feature>
<feature type="domain" description="PI3K/PI4K catalytic" evidence="4">
    <location>
        <begin position="486"/>
        <end position="777"/>
    </location>
</feature>
<gene>
    <name evidence="5" type="ORF">PCOR1329_LOCUS18050</name>
</gene>
<dbReference type="InterPro" id="IPR036940">
    <property type="entry name" value="PI3/4_kinase_cat_sf"/>
</dbReference>
<keyword evidence="1" id="KW-0808">Transferase</keyword>
<sequence length="888" mass="95334">MDEPVPGAGSEVPALHMAASGQEDWGVSEPVEDEEESTGWEIVAAPSSGRRESPGFAVCAVSGASEMPYDLIMGCLDPDCAAEFREGREGCRCGCCGLLFCEQHLAQWPLYGWSGAAGKGCGDSCPSPRGPTLAESLGVTIGPSSISLCRECRSTMAAGSLTLGPGATAAARRPSVLGSDSVQIAAEARALASMPLAGLRAEDEAEDTSRTVARRLLLRKLEGLRVCLRPWAEFEREWVWRLQEDLTTQPGGWVAQFARQACWDSRDAGGKAKDAECVFSLVEGAQASGTLLPRDALQVIGVFQRRAAAAVAALGARRVGQMVTHLAKALRALEELELVCSLELLLDSGDALGSAGATGGRRQIVDTLLTRARGATPAAETLRGELFWALESRGHERPWAVLAAQELMRPGALGEGPDLPAEAEVGLLRQLAWVRLLEGGQIDAARVEPAWGSERAFPVAVWPPNRKCIGLDRLPTEATSKCAPSILRCRLQPDHATAAPSVPGRGSVGPGRTSGLMLKRDPAGMRREQQVGQTLRLLEHLIWKDPGLRGLLQSEGLRPEDVRVTFAIAMTGPGTAMLEFVEDAQTLRDVRAHYGSPLGTGEASLSAYLAKHNPNQTLMKLALTRLAFTASVSAVLSFVAGLGDRHHENFMVTKDGRLLNVDYGYALGQEPLDSVLIHYAFQWGRPIVTLQYQEVHEALGKDLIDRIFWPVVRSAYLTAADLCVRQHAGLLAEMVYCTMVRDLRRDLHGDPAMVERCWATAQAYVSRHCVPSMGEPAASRFVHALLEHCGKNERGVQVRDQLRRLKLRQRTQMCLNKATEAARSLPSAVTSATGAAVGDAGQTFWRHSEVASSAVRSTATGLLGSVRGLLREANLSSPKAPGPTGHAD</sequence>
<name>A0ABN9RD94_9DINO</name>
<keyword evidence="2" id="KW-0418">Kinase</keyword>
<feature type="compositionally biased region" description="Low complexity" evidence="3">
    <location>
        <begin position="500"/>
        <end position="515"/>
    </location>
</feature>
<comment type="caution">
    <text evidence="5">The sequence shown here is derived from an EMBL/GenBank/DDBJ whole genome shotgun (WGS) entry which is preliminary data.</text>
</comment>
<evidence type="ECO:0000256" key="1">
    <source>
        <dbReference type="ARBA" id="ARBA00022679"/>
    </source>
</evidence>
<accession>A0ABN9RD94</accession>
<dbReference type="SMART" id="SM00146">
    <property type="entry name" value="PI3Kc"/>
    <property type="match status" value="1"/>
</dbReference>
<evidence type="ECO:0000313" key="6">
    <source>
        <dbReference type="Proteomes" id="UP001189429"/>
    </source>
</evidence>
<evidence type="ECO:0000259" key="4">
    <source>
        <dbReference type="PROSITE" id="PS50290"/>
    </source>
</evidence>
<protein>
    <recommendedName>
        <fullName evidence="4">PI3K/PI4K catalytic domain-containing protein</fullName>
    </recommendedName>
</protein>
<organism evidence="5 6">
    <name type="scientific">Prorocentrum cordatum</name>
    <dbReference type="NCBI Taxonomy" id="2364126"/>
    <lineage>
        <taxon>Eukaryota</taxon>
        <taxon>Sar</taxon>
        <taxon>Alveolata</taxon>
        <taxon>Dinophyceae</taxon>
        <taxon>Prorocentrales</taxon>
        <taxon>Prorocentraceae</taxon>
        <taxon>Prorocentrum</taxon>
    </lineage>
</organism>
<dbReference type="SUPFAM" id="SSF56112">
    <property type="entry name" value="Protein kinase-like (PK-like)"/>
    <property type="match status" value="1"/>
</dbReference>
<proteinExistence type="predicted"/>
<reference evidence="5" key="1">
    <citation type="submission" date="2023-10" db="EMBL/GenBank/DDBJ databases">
        <authorList>
            <person name="Chen Y."/>
            <person name="Shah S."/>
            <person name="Dougan E. K."/>
            <person name="Thang M."/>
            <person name="Chan C."/>
        </authorList>
    </citation>
    <scope>NUCLEOTIDE SEQUENCE [LARGE SCALE GENOMIC DNA]</scope>
</reference>
<evidence type="ECO:0000256" key="2">
    <source>
        <dbReference type="ARBA" id="ARBA00022777"/>
    </source>
</evidence>
<keyword evidence="6" id="KW-1185">Reference proteome</keyword>
<dbReference type="InterPro" id="IPR015433">
    <property type="entry name" value="PI3/4_kinase"/>
</dbReference>
<dbReference type="Gene3D" id="1.10.1070.11">
    <property type="entry name" value="Phosphatidylinositol 3-/4-kinase, catalytic domain"/>
    <property type="match status" value="1"/>
</dbReference>
<dbReference type="PROSITE" id="PS50290">
    <property type="entry name" value="PI3_4_KINASE_3"/>
    <property type="match status" value="1"/>
</dbReference>
<dbReference type="PANTHER" id="PTHR10048:SF7">
    <property type="entry name" value="PHOSPHATIDYLINOSITOL 3-KINASE CATALYTIC SUBUNIT TYPE 3"/>
    <property type="match status" value="1"/>
</dbReference>
<feature type="region of interest" description="Disordered" evidence="3">
    <location>
        <begin position="497"/>
        <end position="518"/>
    </location>
</feature>
<dbReference type="InterPro" id="IPR011009">
    <property type="entry name" value="Kinase-like_dom_sf"/>
</dbReference>
<evidence type="ECO:0000313" key="5">
    <source>
        <dbReference type="EMBL" id="CAK0814464.1"/>
    </source>
</evidence>
<dbReference type="EMBL" id="CAUYUJ010005647">
    <property type="protein sequence ID" value="CAK0814464.1"/>
    <property type="molecule type" value="Genomic_DNA"/>
</dbReference>
<dbReference type="PANTHER" id="PTHR10048">
    <property type="entry name" value="PHOSPHATIDYLINOSITOL KINASE"/>
    <property type="match status" value="1"/>
</dbReference>
<evidence type="ECO:0000256" key="3">
    <source>
        <dbReference type="SAM" id="MobiDB-lite"/>
    </source>
</evidence>